<dbReference type="GO" id="GO:0000049">
    <property type="term" value="F:tRNA binding"/>
    <property type="evidence" value="ECO:0007669"/>
    <property type="project" value="TreeGrafter"/>
</dbReference>
<organism evidence="17">
    <name type="scientific">Medioppia subpectinata</name>
    <dbReference type="NCBI Taxonomy" id="1979941"/>
    <lineage>
        <taxon>Eukaryota</taxon>
        <taxon>Metazoa</taxon>
        <taxon>Ecdysozoa</taxon>
        <taxon>Arthropoda</taxon>
        <taxon>Chelicerata</taxon>
        <taxon>Arachnida</taxon>
        <taxon>Acari</taxon>
        <taxon>Acariformes</taxon>
        <taxon>Sarcoptiformes</taxon>
        <taxon>Oribatida</taxon>
        <taxon>Brachypylina</taxon>
        <taxon>Oppioidea</taxon>
        <taxon>Oppiidae</taxon>
        <taxon>Medioppia</taxon>
    </lineage>
</organism>
<evidence type="ECO:0000313" key="17">
    <source>
        <dbReference type="EMBL" id="CAD7619844.1"/>
    </source>
</evidence>
<dbReference type="GO" id="GO:0005739">
    <property type="term" value="C:mitochondrion"/>
    <property type="evidence" value="ECO:0007669"/>
    <property type="project" value="UniProtKB-SubCell"/>
</dbReference>
<evidence type="ECO:0000256" key="11">
    <source>
        <dbReference type="ARBA" id="ARBA00023128"/>
    </source>
</evidence>
<comment type="catalytic activity">
    <reaction evidence="13">
        <text>L-threonine + hydrogencarbonate + ATP = L-threonylcarbamoyladenylate + diphosphate + H2O</text>
        <dbReference type="Rhea" id="RHEA:36407"/>
        <dbReference type="ChEBI" id="CHEBI:15377"/>
        <dbReference type="ChEBI" id="CHEBI:17544"/>
        <dbReference type="ChEBI" id="CHEBI:30616"/>
        <dbReference type="ChEBI" id="CHEBI:33019"/>
        <dbReference type="ChEBI" id="CHEBI:57926"/>
        <dbReference type="ChEBI" id="CHEBI:73682"/>
        <dbReference type="EC" id="2.7.7.87"/>
    </reaction>
</comment>
<dbReference type="InterPro" id="IPR017945">
    <property type="entry name" value="DHBP_synth_RibB-like_a/b_dom"/>
</dbReference>
<proteinExistence type="inferred from homology"/>
<dbReference type="GO" id="GO:0006450">
    <property type="term" value="P:regulation of translational fidelity"/>
    <property type="evidence" value="ECO:0007669"/>
    <property type="project" value="TreeGrafter"/>
</dbReference>
<sequence>MSKVIRLSALNGRTNDSHLLAAKHVLTSGQVIGLPTDTIYGLAVSVLNTAAIKRLYQLKTRDESKPIAICVADIDQIGKWCDTTVGSHVLHDLLPGAVTLVFNRSDGLNANLNPGHELVGVRIPDHNFIRDLCRLCGPLGLTSANLSSEASCLNVDEFQHLWPELAAVFDGGPLAVSLGYANPS</sequence>
<dbReference type="EMBL" id="CAJPIZ010000065">
    <property type="protein sequence ID" value="CAG2100274.1"/>
    <property type="molecule type" value="Genomic_DNA"/>
</dbReference>
<evidence type="ECO:0000256" key="4">
    <source>
        <dbReference type="ARBA" id="ARBA00007663"/>
    </source>
</evidence>
<comment type="similarity">
    <text evidence="4">Belongs to the SUA5 family.</text>
</comment>
<protein>
    <recommendedName>
        <fullName evidence="6">Threonylcarbamoyl-AMP synthase</fullName>
        <ecNumber evidence="5">2.7.7.87</ecNumber>
    </recommendedName>
</protein>
<evidence type="ECO:0000256" key="5">
    <source>
        <dbReference type="ARBA" id="ARBA00012584"/>
    </source>
</evidence>
<keyword evidence="8" id="KW-0963">Cytoplasm</keyword>
<dbReference type="PANTHER" id="PTHR17490">
    <property type="entry name" value="SUA5"/>
    <property type="match status" value="1"/>
</dbReference>
<dbReference type="SUPFAM" id="SSF55821">
    <property type="entry name" value="YrdC/RibB"/>
    <property type="match status" value="1"/>
</dbReference>
<evidence type="ECO:0000313" key="18">
    <source>
        <dbReference type="Proteomes" id="UP000759131"/>
    </source>
</evidence>
<evidence type="ECO:0000256" key="2">
    <source>
        <dbReference type="ARBA" id="ARBA00004202"/>
    </source>
</evidence>
<dbReference type="EMBL" id="OC854640">
    <property type="protein sequence ID" value="CAD7619844.1"/>
    <property type="molecule type" value="Genomic_DNA"/>
</dbReference>
<evidence type="ECO:0000256" key="13">
    <source>
        <dbReference type="ARBA" id="ARBA00048366"/>
    </source>
</evidence>
<feature type="domain" description="YrdC-like" evidence="16">
    <location>
        <begin position="16"/>
        <end position="184"/>
    </location>
</feature>
<dbReference type="GO" id="GO:0005886">
    <property type="term" value="C:plasma membrane"/>
    <property type="evidence" value="ECO:0007669"/>
    <property type="project" value="UniProtKB-SubCell"/>
</dbReference>
<evidence type="ECO:0000256" key="7">
    <source>
        <dbReference type="ARBA" id="ARBA00022475"/>
    </source>
</evidence>
<dbReference type="Proteomes" id="UP000759131">
    <property type="component" value="Unassembled WGS sequence"/>
</dbReference>
<dbReference type="EC" id="2.7.7.87" evidence="5"/>
<keyword evidence="10" id="KW-0809">Transit peptide</keyword>
<evidence type="ECO:0000256" key="6">
    <source>
        <dbReference type="ARBA" id="ARBA00015492"/>
    </source>
</evidence>
<dbReference type="AlphaFoldDB" id="A0A7R9KDI8"/>
<dbReference type="Pfam" id="PF01300">
    <property type="entry name" value="Sua5_yciO_yrdC"/>
    <property type="match status" value="1"/>
</dbReference>
<dbReference type="PANTHER" id="PTHR17490:SF10">
    <property type="entry name" value="THREONYLCARBAMOYL-AMP SYNTHASE"/>
    <property type="match status" value="1"/>
</dbReference>
<evidence type="ECO:0000256" key="3">
    <source>
        <dbReference type="ARBA" id="ARBA00004496"/>
    </source>
</evidence>
<evidence type="ECO:0000256" key="14">
    <source>
        <dbReference type="ARBA" id="ARBA00058524"/>
    </source>
</evidence>
<evidence type="ECO:0000256" key="8">
    <source>
        <dbReference type="ARBA" id="ARBA00022490"/>
    </source>
</evidence>
<dbReference type="FunFam" id="3.90.870.10:FF:000007">
    <property type="entry name" value="YrdC N6-threonylcarbamoyltransferase domain containing"/>
    <property type="match status" value="1"/>
</dbReference>
<keyword evidence="12" id="KW-0472">Membrane</keyword>
<accession>A0A7R9KDI8</accession>
<keyword evidence="7" id="KW-1003">Cell membrane</keyword>
<comment type="subunit">
    <text evidence="15">Interacts with RSC1A1.</text>
</comment>
<keyword evidence="11" id="KW-0496">Mitochondrion</keyword>
<dbReference type="GO" id="GO:0003725">
    <property type="term" value="F:double-stranded RNA binding"/>
    <property type="evidence" value="ECO:0007669"/>
    <property type="project" value="InterPro"/>
</dbReference>
<evidence type="ECO:0000256" key="10">
    <source>
        <dbReference type="ARBA" id="ARBA00022946"/>
    </source>
</evidence>
<evidence type="ECO:0000256" key="12">
    <source>
        <dbReference type="ARBA" id="ARBA00023136"/>
    </source>
</evidence>
<evidence type="ECO:0000256" key="9">
    <source>
        <dbReference type="ARBA" id="ARBA00022679"/>
    </source>
</evidence>
<dbReference type="GO" id="GO:0061710">
    <property type="term" value="F:L-threonylcarbamoyladenylate synthase"/>
    <property type="evidence" value="ECO:0007669"/>
    <property type="project" value="UniProtKB-EC"/>
</dbReference>
<evidence type="ECO:0000256" key="1">
    <source>
        <dbReference type="ARBA" id="ARBA00004173"/>
    </source>
</evidence>
<reference evidence="17" key="1">
    <citation type="submission" date="2020-11" db="EMBL/GenBank/DDBJ databases">
        <authorList>
            <person name="Tran Van P."/>
        </authorList>
    </citation>
    <scope>NUCLEOTIDE SEQUENCE</scope>
</reference>
<comment type="function">
    <text evidence="14">Cytoplasmic and mitochondrial threonylcarbamoyl-AMP synthase required for the formation of a threonylcarbamoyl group on adenosine at position 37 (t(6)A37) in tRNAs that read codons beginning with adenine. Catalyzes the conversion of L-threonine, HCO(3)(-)/CO(2) and ATP to give threonylcarbamoyl-AMP (TC-AMP) as the acyladenylate intermediate, with the release of diphosphate. Participates in t(6)A37 formation in cytoplasmic and mitochondrial tRNAs. May regulate the activity of some transporters.</text>
</comment>
<dbReference type="OrthoDB" id="3648309at2759"/>
<keyword evidence="9" id="KW-0808">Transferase</keyword>
<dbReference type="InterPro" id="IPR006070">
    <property type="entry name" value="Sua5-like_dom"/>
</dbReference>
<dbReference type="InterPro" id="IPR050156">
    <property type="entry name" value="TC-AMP_synthase_SUA5"/>
</dbReference>
<dbReference type="Gene3D" id="3.90.870.10">
    <property type="entry name" value="DHBP synthase"/>
    <property type="match status" value="1"/>
</dbReference>
<comment type="subcellular location">
    <subcellularLocation>
        <location evidence="2">Cell membrane</location>
        <topology evidence="2">Peripheral membrane protein</topology>
    </subcellularLocation>
    <subcellularLocation>
        <location evidence="3">Cytoplasm</location>
    </subcellularLocation>
    <subcellularLocation>
        <location evidence="1">Mitochondrion</location>
    </subcellularLocation>
</comment>
<evidence type="ECO:0000259" key="16">
    <source>
        <dbReference type="PROSITE" id="PS51163"/>
    </source>
</evidence>
<evidence type="ECO:0000256" key="15">
    <source>
        <dbReference type="ARBA" id="ARBA00063146"/>
    </source>
</evidence>
<keyword evidence="18" id="KW-1185">Reference proteome</keyword>
<gene>
    <name evidence="17" type="ORF">OSB1V03_LOCUS342</name>
</gene>
<name>A0A7R9KDI8_9ACAR</name>
<dbReference type="PROSITE" id="PS51163">
    <property type="entry name" value="YRDC"/>
    <property type="match status" value="1"/>
</dbReference>